<evidence type="ECO:0000313" key="4">
    <source>
        <dbReference type="EMBL" id="CCF18344.1"/>
    </source>
</evidence>
<dbReference type="SMART" id="SM01007">
    <property type="entry name" value="Aldolase_II"/>
    <property type="match status" value="1"/>
</dbReference>
<protein>
    <submittedName>
        <fullName evidence="4">Putative ribulose-5-phosphate 4-epimerase and related epimerases</fullName>
    </submittedName>
</protein>
<dbReference type="InterPro" id="IPR036409">
    <property type="entry name" value="Aldolase_II/adducin_N_sf"/>
</dbReference>
<keyword evidence="5" id="KW-1185">Reference proteome</keyword>
<dbReference type="GO" id="GO:0019323">
    <property type="term" value="P:pentose catabolic process"/>
    <property type="evidence" value="ECO:0007669"/>
    <property type="project" value="TreeGrafter"/>
</dbReference>
<organism evidence="4 5">
    <name type="scientific">Pseudorhizobium banfieldiae</name>
    <dbReference type="NCBI Taxonomy" id="1125847"/>
    <lineage>
        <taxon>Bacteria</taxon>
        <taxon>Pseudomonadati</taxon>
        <taxon>Pseudomonadota</taxon>
        <taxon>Alphaproteobacteria</taxon>
        <taxon>Hyphomicrobiales</taxon>
        <taxon>Rhizobiaceae</taxon>
        <taxon>Rhizobium/Agrobacterium group</taxon>
        <taxon>Pseudorhizobium</taxon>
    </lineage>
</organism>
<dbReference type="PANTHER" id="PTHR22789:SF0">
    <property type="entry name" value="3-OXO-TETRONATE 4-PHOSPHATE DECARBOXYLASE-RELATED"/>
    <property type="match status" value="1"/>
</dbReference>
<dbReference type="STRING" id="1125847.NT26_0620"/>
<dbReference type="RefSeq" id="WP_052637296.1">
    <property type="nucleotide sequence ID" value="NZ_FO082820.1"/>
</dbReference>
<dbReference type="PANTHER" id="PTHR22789">
    <property type="entry name" value="FUCULOSE PHOSPHATE ALDOLASE"/>
    <property type="match status" value="1"/>
</dbReference>
<dbReference type="Gene3D" id="3.40.225.10">
    <property type="entry name" value="Class II aldolase/adducin N-terminal domain"/>
    <property type="match status" value="1"/>
</dbReference>
<dbReference type="Proteomes" id="UP000010792">
    <property type="component" value="Chromosome"/>
</dbReference>
<dbReference type="Pfam" id="PF00596">
    <property type="entry name" value="Aldolase_II"/>
    <property type="match status" value="1"/>
</dbReference>
<evidence type="ECO:0000256" key="2">
    <source>
        <dbReference type="ARBA" id="ARBA00023239"/>
    </source>
</evidence>
<dbReference type="GO" id="GO:0046872">
    <property type="term" value="F:metal ion binding"/>
    <property type="evidence" value="ECO:0007669"/>
    <property type="project" value="UniProtKB-KW"/>
</dbReference>
<dbReference type="SUPFAM" id="SSF53639">
    <property type="entry name" value="AraD/HMP-PK domain-like"/>
    <property type="match status" value="1"/>
</dbReference>
<keyword evidence="2" id="KW-0456">Lyase</keyword>
<gene>
    <name evidence="4" type="ORF">NT26_0620</name>
</gene>
<dbReference type="OrthoDB" id="5291399at2"/>
<dbReference type="AlphaFoldDB" id="L0NBT6"/>
<accession>L0NBT6</accession>
<dbReference type="GO" id="GO:0016832">
    <property type="term" value="F:aldehyde-lyase activity"/>
    <property type="evidence" value="ECO:0007669"/>
    <property type="project" value="TreeGrafter"/>
</dbReference>
<evidence type="ECO:0000313" key="5">
    <source>
        <dbReference type="Proteomes" id="UP000010792"/>
    </source>
</evidence>
<proteinExistence type="predicted"/>
<dbReference type="EMBL" id="FO082820">
    <property type="protein sequence ID" value="CCF18344.1"/>
    <property type="molecule type" value="Genomic_DNA"/>
</dbReference>
<feature type="domain" description="Class II aldolase/adducin N-terminal" evidence="3">
    <location>
        <begin position="21"/>
        <end position="205"/>
    </location>
</feature>
<dbReference type="InterPro" id="IPR001303">
    <property type="entry name" value="Aldolase_II/adducin_N"/>
</dbReference>
<dbReference type="InterPro" id="IPR050197">
    <property type="entry name" value="Aldolase_class_II_sugar_metab"/>
</dbReference>
<reference evidence="4 5" key="1">
    <citation type="journal article" date="2013" name="Genome Biol. Evol.">
        <title>Life in an arsenic-containing gold mine: genome and physiology of the autotrophic arsenite-oxidizing bacterium rhizobium sp. NT-26.</title>
        <authorList>
            <person name="Andres J."/>
            <person name="Arsene-Ploetze F."/>
            <person name="Barbe V."/>
            <person name="Brochier-Armanet C."/>
            <person name="Cleiss-Arnold J."/>
            <person name="Coppee J.Y."/>
            <person name="Dillies M.A."/>
            <person name="Geist"/>
            <person name="L"/>
            <person name="Joublin A."/>
            <person name="Koechler S."/>
            <person name="Lassalle F."/>
            <person name="Marchal M."/>
            <person name="Medigue C."/>
            <person name="Muller D."/>
            <person name="Nesme X."/>
            <person name="Plewniak F."/>
            <person name="Proux C."/>
            <person name="Ramirez-Bahena M.H."/>
            <person name="Schenowitz C."/>
            <person name="Sismeiro O."/>
            <person name="Vallenet D."/>
            <person name="Santini J.M."/>
            <person name="Bertin P.N."/>
        </authorList>
    </citation>
    <scope>NUCLEOTIDE SEQUENCE [LARGE SCALE GENOMIC DNA]</scope>
    <source>
        <strain evidence="4 5">NT-26</strain>
    </source>
</reference>
<name>L0NBT6_9HYPH</name>
<dbReference type="KEGG" id="rht:NT26_0620"/>
<dbReference type="GO" id="GO:0005829">
    <property type="term" value="C:cytosol"/>
    <property type="evidence" value="ECO:0007669"/>
    <property type="project" value="TreeGrafter"/>
</dbReference>
<evidence type="ECO:0000259" key="3">
    <source>
        <dbReference type="SMART" id="SM01007"/>
    </source>
</evidence>
<evidence type="ECO:0000256" key="1">
    <source>
        <dbReference type="ARBA" id="ARBA00022723"/>
    </source>
</evidence>
<sequence>MLDTASRQEENDKLIRDATLTELVMANRILAREDVIDDFGHISVRNPLNPDTYFLSRSRSPAVVTRGDIMEFTLDGELIGNDPRRPYAERHIHGAIYKDRPDVNSVTHHHARSVLPFTMVDISLRPMFHMASVIGKDINVWDSQDEFGDTNMLVDSMEMGHSLSRALGENRVALLRGHGCICAATDVRSVIMISIALKDNAALIQQTRQLGEITYLTDGEIDMASRMLLSEMPLARAWDYWVARAGFQGL</sequence>
<keyword evidence="1" id="KW-0479">Metal-binding</keyword>